<dbReference type="Gene3D" id="2.60.120.200">
    <property type="match status" value="1"/>
</dbReference>
<dbReference type="SUPFAM" id="SSF49899">
    <property type="entry name" value="Concanavalin A-like lectins/glucanases"/>
    <property type="match status" value="1"/>
</dbReference>
<dbReference type="EMBL" id="JBHUDB010000002">
    <property type="protein sequence ID" value="MFD1570218.1"/>
    <property type="molecule type" value="Genomic_DNA"/>
</dbReference>
<reference evidence="1 2" key="1">
    <citation type="journal article" date="2019" name="Int. J. Syst. Evol. Microbiol.">
        <title>The Global Catalogue of Microorganisms (GCM) 10K type strain sequencing project: providing services to taxonomists for standard genome sequencing and annotation.</title>
        <authorList>
            <consortium name="The Broad Institute Genomics Platform"/>
            <consortium name="The Broad Institute Genome Sequencing Center for Infectious Disease"/>
            <person name="Wu L."/>
            <person name="Ma J."/>
        </authorList>
    </citation>
    <scope>NUCLEOTIDE SEQUENCE [LARGE SCALE GENOMIC DNA]</scope>
    <source>
        <strain evidence="1 2">CGMCC 1.12689</strain>
    </source>
</reference>
<comment type="caution">
    <text evidence="1">The sequence shown here is derived from an EMBL/GenBank/DDBJ whole genome shotgun (WGS) entry which is preliminary data.</text>
</comment>
<evidence type="ECO:0000313" key="1">
    <source>
        <dbReference type="EMBL" id="MFD1570218.1"/>
    </source>
</evidence>
<dbReference type="Proteomes" id="UP001597185">
    <property type="component" value="Unassembled WGS sequence"/>
</dbReference>
<keyword evidence="2" id="KW-1185">Reference proteome</keyword>
<dbReference type="RefSeq" id="WP_256418055.1">
    <property type="nucleotide sequence ID" value="NZ_JANHDL010000004.1"/>
</dbReference>
<protein>
    <submittedName>
        <fullName evidence="1">LamG domain-containing protein</fullName>
    </submittedName>
</protein>
<organism evidence="1 2">
    <name type="scientific">Halorubrum laminariae</name>
    <dbReference type="NCBI Taxonomy" id="1433523"/>
    <lineage>
        <taxon>Archaea</taxon>
        <taxon>Methanobacteriati</taxon>
        <taxon>Methanobacteriota</taxon>
        <taxon>Stenosarchaea group</taxon>
        <taxon>Halobacteria</taxon>
        <taxon>Halobacteriales</taxon>
        <taxon>Haloferacaceae</taxon>
        <taxon>Halorubrum</taxon>
    </lineage>
</organism>
<sequence>MSEDRPSITTIRKGCDRQPVAWGADNWKTDISEQSATYVESTAVHGHRIAEGPTNGLQSWWKLTESNSPSTLTDSVGGHHATLHGGNFVNTSRGTAVYFDGNDHASVELPFTQSFTTSIWAKSGPSSGWSGSGVLLSARDANGFIIHPRDGSREWGGYVLDTTDNSHHQIADDHPISNIDVWHQYAITYDHESGVAISYFDGAKQGATTLQIPREEATITTYFGRDTGGHQDRYYVGYLSEVRYYSRALSSTEIESLYTATNK</sequence>
<dbReference type="AlphaFoldDB" id="A0ABD6BZS5"/>
<evidence type="ECO:0000313" key="2">
    <source>
        <dbReference type="Proteomes" id="UP001597185"/>
    </source>
</evidence>
<dbReference type="Pfam" id="PF13385">
    <property type="entry name" value="Laminin_G_3"/>
    <property type="match status" value="1"/>
</dbReference>
<accession>A0ABD6BZS5</accession>
<name>A0ABD6BZS5_9EURY</name>
<proteinExistence type="predicted"/>
<gene>
    <name evidence="1" type="ORF">ACFR9T_06400</name>
</gene>
<dbReference type="InterPro" id="IPR013320">
    <property type="entry name" value="ConA-like_dom_sf"/>
</dbReference>